<feature type="non-terminal residue" evidence="2">
    <location>
        <position position="1"/>
    </location>
</feature>
<name>A0A8K0CNZ8_IGNLU</name>
<reference evidence="2" key="1">
    <citation type="submission" date="2019-08" db="EMBL/GenBank/DDBJ databases">
        <title>The genome of the North American firefly Photinus pyralis.</title>
        <authorList>
            <consortium name="Photinus pyralis genome working group"/>
            <person name="Fallon T.R."/>
            <person name="Sander Lower S.E."/>
            <person name="Weng J.-K."/>
        </authorList>
    </citation>
    <scope>NUCLEOTIDE SEQUENCE</scope>
    <source>
        <strain evidence="2">TRF0915ILg1</strain>
        <tissue evidence="2">Whole body</tissue>
    </source>
</reference>
<dbReference type="AlphaFoldDB" id="A0A8K0CNZ8"/>
<evidence type="ECO:0000256" key="1">
    <source>
        <dbReference type="SAM" id="MobiDB-lite"/>
    </source>
</evidence>
<feature type="non-terminal residue" evidence="2">
    <location>
        <position position="106"/>
    </location>
</feature>
<dbReference type="Proteomes" id="UP000801492">
    <property type="component" value="Unassembled WGS sequence"/>
</dbReference>
<sequence>TNKTNLKCDSTNNTETTDGKRSTDFVSPEAFRGFPKAASRKTNRKSRQRGKSKIITDSPEKHALIEKEKEKELNTRKGMKKTKRALADWDTDELKKPKKPAAESYV</sequence>
<keyword evidence="3" id="KW-1185">Reference proteome</keyword>
<organism evidence="2 3">
    <name type="scientific">Ignelater luminosus</name>
    <name type="common">Cucubano</name>
    <name type="synonym">Pyrophorus luminosus</name>
    <dbReference type="NCBI Taxonomy" id="2038154"/>
    <lineage>
        <taxon>Eukaryota</taxon>
        <taxon>Metazoa</taxon>
        <taxon>Ecdysozoa</taxon>
        <taxon>Arthropoda</taxon>
        <taxon>Hexapoda</taxon>
        <taxon>Insecta</taxon>
        <taxon>Pterygota</taxon>
        <taxon>Neoptera</taxon>
        <taxon>Endopterygota</taxon>
        <taxon>Coleoptera</taxon>
        <taxon>Polyphaga</taxon>
        <taxon>Elateriformia</taxon>
        <taxon>Elateroidea</taxon>
        <taxon>Elateridae</taxon>
        <taxon>Agrypninae</taxon>
        <taxon>Pyrophorini</taxon>
        <taxon>Ignelater</taxon>
    </lineage>
</organism>
<feature type="compositionally biased region" description="Basic and acidic residues" evidence="1">
    <location>
        <begin position="58"/>
        <end position="75"/>
    </location>
</feature>
<feature type="compositionally biased region" description="Polar residues" evidence="1">
    <location>
        <begin position="1"/>
        <end position="16"/>
    </location>
</feature>
<protein>
    <submittedName>
        <fullName evidence="2">Uncharacterized protein</fullName>
    </submittedName>
</protein>
<evidence type="ECO:0000313" key="3">
    <source>
        <dbReference type="Proteomes" id="UP000801492"/>
    </source>
</evidence>
<evidence type="ECO:0000313" key="2">
    <source>
        <dbReference type="EMBL" id="KAF2890948.1"/>
    </source>
</evidence>
<dbReference type="OrthoDB" id="6782041at2759"/>
<accession>A0A8K0CNZ8</accession>
<feature type="region of interest" description="Disordered" evidence="1">
    <location>
        <begin position="1"/>
        <end position="106"/>
    </location>
</feature>
<dbReference type="EMBL" id="VTPC01043346">
    <property type="protein sequence ID" value="KAF2890948.1"/>
    <property type="molecule type" value="Genomic_DNA"/>
</dbReference>
<comment type="caution">
    <text evidence="2">The sequence shown here is derived from an EMBL/GenBank/DDBJ whole genome shotgun (WGS) entry which is preliminary data.</text>
</comment>
<gene>
    <name evidence="2" type="ORF">ILUMI_15225</name>
</gene>
<feature type="compositionally biased region" description="Basic residues" evidence="1">
    <location>
        <begin position="38"/>
        <end position="52"/>
    </location>
</feature>
<proteinExistence type="predicted"/>